<dbReference type="GO" id="GO:0016020">
    <property type="term" value="C:membrane"/>
    <property type="evidence" value="ECO:0007669"/>
    <property type="project" value="UniProtKB-SubCell"/>
</dbReference>
<dbReference type="AlphaFoldDB" id="A0AAD5RQW4"/>
<dbReference type="PANTHER" id="PTHR46283">
    <property type="entry name" value="E3 UBIQUITIN-PROTEIN LIGASE MARCH5"/>
    <property type="match status" value="1"/>
</dbReference>
<evidence type="ECO:0000256" key="4">
    <source>
        <dbReference type="ARBA" id="ARBA00023136"/>
    </source>
</evidence>
<keyword evidence="8" id="KW-1185">Reference proteome</keyword>
<evidence type="ECO:0000256" key="3">
    <source>
        <dbReference type="ARBA" id="ARBA00022989"/>
    </source>
</evidence>
<accession>A0AAD5RQW4</accession>
<protein>
    <submittedName>
        <fullName evidence="7">E3 ubiquitin-protein ligase MARCH5</fullName>
    </submittedName>
</protein>
<feature type="region of interest" description="Disordered" evidence="5">
    <location>
        <begin position="383"/>
        <end position="402"/>
    </location>
</feature>
<keyword evidence="3 6" id="KW-1133">Transmembrane helix</keyword>
<proteinExistence type="predicted"/>
<sequence>MSSPSVSAPASATTAEGPAEGPAERSLTRAPTDSTRRCFVCLTDEGDPAGPSENWVNPCPCTLAAHHECMLMFVTDCEQEHRPLQCPICKSTIELIQPFDPAIVLANTLYAAMCKISPYFLVVVFAGGAVAGSASYGLASLAIFSGPRNTVRAIWNEGATELPWYSRVRWGPAIHLPLVGPVLVLNRFVRLLGHFVSVPNLIVYTLFARLAPYEEICRWPPSPWWVLAISPAVRKFYFAVYKDLFGDFERKLEREIRAIQGSPRQGDTIARNDALFQPANDPQGDAPVQGVADAGGDNEPAPVPIGPQAAPAPAQERPNVGGGWADAILGLIGADDDEEWEDVADEDDDHLGHRHMRRRRRHRVGNGIQEQIIDIVEEDALADGDGQQGQHGNQQADIPRNNGNDFPALIDISNSLARSLLFPAFAFVGGEMLRMIFPKSWSQRPSGGRPTGLLQQQWGRSLAGGAVYVVFRDLFRLWVKYRTVRVYPKRRVKDMGKHRPSG</sequence>
<dbReference type="Proteomes" id="UP001201980">
    <property type="component" value="Unassembled WGS sequence"/>
</dbReference>
<feature type="compositionally biased region" description="Low complexity" evidence="5">
    <location>
        <begin position="383"/>
        <end position="397"/>
    </location>
</feature>
<feature type="transmembrane region" description="Helical" evidence="6">
    <location>
        <begin position="119"/>
        <end position="144"/>
    </location>
</feature>
<comment type="subcellular location">
    <subcellularLocation>
        <location evidence="1">Membrane</location>
        <topology evidence="1">Multi-pass membrane protein</topology>
    </subcellularLocation>
</comment>
<dbReference type="InterPro" id="IPR013083">
    <property type="entry name" value="Znf_RING/FYVE/PHD"/>
</dbReference>
<comment type="caution">
    <text evidence="7">The sequence shown here is derived from an EMBL/GenBank/DDBJ whole genome shotgun (WGS) entry which is preliminary data.</text>
</comment>
<evidence type="ECO:0000313" key="8">
    <source>
        <dbReference type="Proteomes" id="UP001201980"/>
    </source>
</evidence>
<evidence type="ECO:0000313" key="7">
    <source>
        <dbReference type="EMBL" id="KAJ2900777.1"/>
    </source>
</evidence>
<reference evidence="7" key="1">
    <citation type="submission" date="2022-07" db="EMBL/GenBank/DDBJ databases">
        <title>Draft genome sequence of Zalerion maritima ATCC 34329, a (micro)plastics degrading marine fungus.</title>
        <authorList>
            <person name="Paco A."/>
            <person name="Goncalves M.F.M."/>
            <person name="Rocha-Santos T.A.P."/>
            <person name="Alves A."/>
        </authorList>
    </citation>
    <scope>NUCLEOTIDE SEQUENCE</scope>
    <source>
        <strain evidence="7">ATCC 34329</strain>
    </source>
</reference>
<evidence type="ECO:0000256" key="6">
    <source>
        <dbReference type="SAM" id="Phobius"/>
    </source>
</evidence>
<evidence type="ECO:0000256" key="5">
    <source>
        <dbReference type="SAM" id="MobiDB-lite"/>
    </source>
</evidence>
<keyword evidence="4 6" id="KW-0472">Membrane</keyword>
<feature type="region of interest" description="Disordered" evidence="5">
    <location>
        <begin position="1"/>
        <end position="31"/>
    </location>
</feature>
<dbReference type="EMBL" id="JAKWBI020000165">
    <property type="protein sequence ID" value="KAJ2900777.1"/>
    <property type="molecule type" value="Genomic_DNA"/>
</dbReference>
<name>A0AAD5RQW4_9PEZI</name>
<keyword evidence="2 6" id="KW-0812">Transmembrane</keyword>
<evidence type="ECO:0000256" key="2">
    <source>
        <dbReference type="ARBA" id="ARBA00022692"/>
    </source>
</evidence>
<organism evidence="7 8">
    <name type="scientific">Zalerion maritima</name>
    <dbReference type="NCBI Taxonomy" id="339359"/>
    <lineage>
        <taxon>Eukaryota</taxon>
        <taxon>Fungi</taxon>
        <taxon>Dikarya</taxon>
        <taxon>Ascomycota</taxon>
        <taxon>Pezizomycotina</taxon>
        <taxon>Sordariomycetes</taxon>
        <taxon>Lulworthiomycetidae</taxon>
        <taxon>Lulworthiales</taxon>
        <taxon>Lulworthiaceae</taxon>
        <taxon>Zalerion</taxon>
    </lineage>
</organism>
<feature type="region of interest" description="Disordered" evidence="5">
    <location>
        <begin position="275"/>
        <end position="320"/>
    </location>
</feature>
<evidence type="ECO:0000256" key="1">
    <source>
        <dbReference type="ARBA" id="ARBA00004141"/>
    </source>
</evidence>
<dbReference type="Gene3D" id="3.30.40.10">
    <property type="entry name" value="Zinc/RING finger domain, C3HC4 (zinc finger)"/>
    <property type="match status" value="1"/>
</dbReference>
<gene>
    <name evidence="7" type="ORF">MKZ38_002215</name>
</gene>
<feature type="compositionally biased region" description="Low complexity" evidence="5">
    <location>
        <begin position="1"/>
        <end position="15"/>
    </location>
</feature>